<reference evidence="3" key="1">
    <citation type="journal article" date="2020" name="bioRxiv">
        <title>Whole genome comparisons of ergot fungi reveals the divergence and evolution of species within the genus Claviceps are the result of varying mechanisms driving genome evolution and host range expansion.</title>
        <authorList>
            <person name="Wyka S.A."/>
            <person name="Mondo S.J."/>
            <person name="Liu M."/>
            <person name="Dettman J."/>
            <person name="Nalam V."/>
            <person name="Broders K.D."/>
        </authorList>
    </citation>
    <scope>NUCLEOTIDE SEQUENCE</scope>
    <source>
        <strain evidence="3">CCC 602</strain>
    </source>
</reference>
<evidence type="ECO:0000256" key="1">
    <source>
        <dbReference type="SAM" id="MobiDB-lite"/>
    </source>
</evidence>
<dbReference type="AlphaFoldDB" id="A0A9P7NC88"/>
<dbReference type="Proteomes" id="UP000748025">
    <property type="component" value="Unassembled WGS sequence"/>
</dbReference>
<proteinExistence type="predicted"/>
<organism evidence="3 4">
    <name type="scientific">Claviceps pusilla</name>
    <dbReference type="NCBI Taxonomy" id="123648"/>
    <lineage>
        <taxon>Eukaryota</taxon>
        <taxon>Fungi</taxon>
        <taxon>Dikarya</taxon>
        <taxon>Ascomycota</taxon>
        <taxon>Pezizomycotina</taxon>
        <taxon>Sordariomycetes</taxon>
        <taxon>Hypocreomycetidae</taxon>
        <taxon>Hypocreales</taxon>
        <taxon>Clavicipitaceae</taxon>
        <taxon>Claviceps</taxon>
    </lineage>
</organism>
<dbReference type="OrthoDB" id="4961353at2759"/>
<protein>
    <submittedName>
        <fullName evidence="3">Uncharacterized protein</fullName>
    </submittedName>
</protein>
<accession>A0A9P7NC88</accession>
<sequence>MRAVALHVLAITAIVHSRVRAGPWKHNRRDQRSESRQGADDDFDAFRGFTARVGGGDGVVNPPVGNGPLPNLEIASQGQHTSNRQQPADDQLLPNIQQASSRQTAIANGFENLRISTVTVTAQFTSVCSPAPQYVTITVTSLAKSLEQGDSPATVTITQLQSTVTQTIIASCATNNPQSVNDALPANPSGERPQYSARPEPQATTLRLRPVTGLPSTVTEMTTVAAAPPSAGQRISAGGVDQVQSSDPRPDLVVVVVGDDHDNGQGPKAVRKKCSGFETRKGYPINRQPILQTGHAAAVEQCVFGTMRGESQVTCDDGSTIPIVEGMVSTVEPSPIQTQIEVLPMTSANDNWSGVLIVPIAESALPTTTYLIPDPAPAPSTVVAESKPLPTSSLNQSEPLGASASTLAAHPVSIIEPTVSLPEPSSSSSYEMPTTLKTALEPTGTVRPTNSPPTPTSVSSSSSTSSVPNTAVPFSSTATSGLSAFPTLHLAESLALGRLGPSPTKIKDSVVAPALGGTVPGSGVVAPAQPAINLSGLSLSSYQDLGSLYNQDQLA</sequence>
<feature type="compositionally biased region" description="Basic and acidic residues" evidence="1">
    <location>
        <begin position="30"/>
        <end position="39"/>
    </location>
</feature>
<comment type="caution">
    <text evidence="3">The sequence shown here is derived from an EMBL/GenBank/DDBJ whole genome shotgun (WGS) entry which is preliminary data.</text>
</comment>
<gene>
    <name evidence="3" type="ORF">E4U43_008192</name>
</gene>
<evidence type="ECO:0000256" key="2">
    <source>
        <dbReference type="SAM" id="SignalP"/>
    </source>
</evidence>
<dbReference type="EMBL" id="SRPW01000846">
    <property type="protein sequence ID" value="KAG6011659.1"/>
    <property type="molecule type" value="Genomic_DNA"/>
</dbReference>
<evidence type="ECO:0000313" key="4">
    <source>
        <dbReference type="Proteomes" id="UP000748025"/>
    </source>
</evidence>
<feature type="region of interest" description="Disordered" evidence="1">
    <location>
        <begin position="379"/>
        <end position="402"/>
    </location>
</feature>
<feature type="region of interest" description="Disordered" evidence="1">
    <location>
        <begin position="176"/>
        <end position="201"/>
    </location>
</feature>
<feature type="compositionally biased region" description="Low complexity" evidence="1">
    <location>
        <begin position="59"/>
        <end position="72"/>
    </location>
</feature>
<feature type="compositionally biased region" description="Polar residues" evidence="1">
    <location>
        <begin position="74"/>
        <end position="87"/>
    </location>
</feature>
<keyword evidence="2" id="KW-0732">Signal</keyword>
<name>A0A9P7NC88_9HYPO</name>
<keyword evidence="4" id="KW-1185">Reference proteome</keyword>
<feature type="compositionally biased region" description="Low complexity" evidence="1">
    <location>
        <begin position="456"/>
        <end position="470"/>
    </location>
</feature>
<feature type="signal peptide" evidence="2">
    <location>
        <begin position="1"/>
        <end position="21"/>
    </location>
</feature>
<feature type="region of interest" description="Disordered" evidence="1">
    <location>
        <begin position="440"/>
        <end position="470"/>
    </location>
</feature>
<feature type="region of interest" description="Disordered" evidence="1">
    <location>
        <begin position="23"/>
        <end position="87"/>
    </location>
</feature>
<feature type="compositionally biased region" description="Polar residues" evidence="1">
    <location>
        <begin position="389"/>
        <end position="402"/>
    </location>
</feature>
<feature type="chain" id="PRO_5040496075" evidence="2">
    <location>
        <begin position="22"/>
        <end position="555"/>
    </location>
</feature>
<evidence type="ECO:0000313" key="3">
    <source>
        <dbReference type="EMBL" id="KAG6011659.1"/>
    </source>
</evidence>